<evidence type="ECO:0000313" key="1">
    <source>
        <dbReference type="EMBL" id="VDP92024.1"/>
    </source>
</evidence>
<proteinExistence type="predicted"/>
<evidence type="ECO:0000313" key="2">
    <source>
        <dbReference type="Proteomes" id="UP000272942"/>
    </source>
</evidence>
<dbReference type="WBParaSite" id="ECPE_0001479201-mRNA-1">
    <property type="protein sequence ID" value="ECPE_0001479201-mRNA-1"/>
    <property type="gene ID" value="ECPE_0001479201"/>
</dbReference>
<organism evidence="3">
    <name type="scientific">Echinostoma caproni</name>
    <dbReference type="NCBI Taxonomy" id="27848"/>
    <lineage>
        <taxon>Eukaryota</taxon>
        <taxon>Metazoa</taxon>
        <taxon>Spiralia</taxon>
        <taxon>Lophotrochozoa</taxon>
        <taxon>Platyhelminthes</taxon>
        <taxon>Trematoda</taxon>
        <taxon>Digenea</taxon>
        <taxon>Plagiorchiida</taxon>
        <taxon>Echinostomata</taxon>
        <taxon>Echinostomatoidea</taxon>
        <taxon>Echinostomatidae</taxon>
        <taxon>Echinostoma</taxon>
    </lineage>
</organism>
<sequence length="157" mass="17985">MGRRSVASHQGSRPRWISDYENREYGFETISGEIDRALMTATSHTSSYLQELVQPHESSEILISDSHGRCQPIEVNEFTNVAQACLLFDPQTDLCNMQLYEEVPELSGFGESIRHNWIGWVNLPQSHISCHDCVFLQTLRGVFLLERFTLLKRVVSL</sequence>
<reference evidence="3" key="1">
    <citation type="submission" date="2016-06" db="UniProtKB">
        <authorList>
            <consortium name="WormBaseParasite"/>
        </authorList>
    </citation>
    <scope>IDENTIFICATION</scope>
</reference>
<accession>A0A183B6B7</accession>
<name>A0A183B6B7_9TREM</name>
<dbReference type="OrthoDB" id="6235964at2759"/>
<protein>
    <submittedName>
        <fullName evidence="3">DUF3480 domain-containing protein</fullName>
    </submittedName>
</protein>
<keyword evidence="2" id="KW-1185">Reference proteome</keyword>
<dbReference type="Proteomes" id="UP000272942">
    <property type="component" value="Unassembled WGS sequence"/>
</dbReference>
<dbReference type="AlphaFoldDB" id="A0A183B6B7"/>
<gene>
    <name evidence="1" type="ORF">ECPE_LOCUS14752</name>
</gene>
<evidence type="ECO:0000313" key="3">
    <source>
        <dbReference type="WBParaSite" id="ECPE_0001479201-mRNA-1"/>
    </source>
</evidence>
<dbReference type="EMBL" id="UZAN01058444">
    <property type="protein sequence ID" value="VDP92024.1"/>
    <property type="molecule type" value="Genomic_DNA"/>
</dbReference>
<reference evidence="1 2" key="2">
    <citation type="submission" date="2018-11" db="EMBL/GenBank/DDBJ databases">
        <authorList>
            <consortium name="Pathogen Informatics"/>
        </authorList>
    </citation>
    <scope>NUCLEOTIDE SEQUENCE [LARGE SCALE GENOMIC DNA]</scope>
    <source>
        <strain evidence="1 2">Egypt</strain>
    </source>
</reference>